<accession>A0AAI9S8W6</accession>
<proteinExistence type="predicted"/>
<dbReference type="RefSeq" id="WP_152157198.1">
    <property type="nucleotide sequence ID" value="NZ_WEHW01000131.1"/>
</dbReference>
<reference evidence="1 2" key="1">
    <citation type="submission" date="2019-10" db="EMBL/GenBank/DDBJ databases">
        <title>Genome diversity of Sutterella seckii.</title>
        <authorList>
            <person name="Chaplin A.V."/>
            <person name="Sokolova S.R."/>
            <person name="Mosin K.A."/>
            <person name="Ivanova E.L."/>
            <person name="Kochetkova T.O."/>
            <person name="Goltsov A.Y."/>
            <person name="Trofimov D.Y."/>
            <person name="Efimov B.A."/>
        </authorList>
    </citation>
    <scope>NUCLEOTIDE SEQUENCE [LARGE SCALE GENOMIC DNA]</scope>
    <source>
        <strain evidence="1 2">ASD3426</strain>
    </source>
</reference>
<dbReference type="EMBL" id="WEHW01000131">
    <property type="protein sequence ID" value="KAB7649145.1"/>
    <property type="molecule type" value="Genomic_DNA"/>
</dbReference>
<evidence type="ECO:0000313" key="2">
    <source>
        <dbReference type="Proteomes" id="UP000469462"/>
    </source>
</evidence>
<gene>
    <name evidence="1" type="ORF">GBM96_11730</name>
</gene>
<sequence length="93" mass="10213">MSLSQPSFESDDTPLWAKSVTAEAGTNEGVIPYALVVEALHDGSGAVRAWLNYSPERVNAVDRVLTDFKRHVEWLAESKVLTGSKNETANPQR</sequence>
<evidence type="ECO:0000313" key="1">
    <source>
        <dbReference type="EMBL" id="KAB7649145.1"/>
    </source>
</evidence>
<dbReference type="Proteomes" id="UP000469462">
    <property type="component" value="Unassembled WGS sequence"/>
</dbReference>
<keyword evidence="2" id="KW-1185">Reference proteome</keyword>
<protein>
    <submittedName>
        <fullName evidence="1">Uncharacterized protein</fullName>
    </submittedName>
</protein>
<dbReference type="AlphaFoldDB" id="A0AAI9S8W6"/>
<comment type="caution">
    <text evidence="1">The sequence shown here is derived from an EMBL/GenBank/DDBJ whole genome shotgun (WGS) entry which is preliminary data.</text>
</comment>
<organism evidence="1 2">
    <name type="scientific">Sutterella seckii</name>
    <dbReference type="NCBI Taxonomy" id="1944635"/>
    <lineage>
        <taxon>Bacteria</taxon>
        <taxon>Pseudomonadati</taxon>
        <taxon>Pseudomonadota</taxon>
        <taxon>Betaproteobacteria</taxon>
        <taxon>Burkholderiales</taxon>
        <taxon>Sutterellaceae</taxon>
        <taxon>Sutterella</taxon>
    </lineage>
</organism>
<name>A0AAI9S8W6_9BURK</name>